<evidence type="ECO:0000313" key="1">
    <source>
        <dbReference type="EMBL" id="SVC94821.1"/>
    </source>
</evidence>
<proteinExistence type="predicted"/>
<organism evidence="1">
    <name type="scientific">marine metagenome</name>
    <dbReference type="NCBI Taxonomy" id="408172"/>
    <lineage>
        <taxon>unclassified sequences</taxon>
        <taxon>metagenomes</taxon>
        <taxon>ecological metagenomes</taxon>
    </lineage>
</organism>
<protein>
    <submittedName>
        <fullName evidence="1">Uncharacterized protein</fullName>
    </submittedName>
</protein>
<reference evidence="1" key="1">
    <citation type="submission" date="2018-05" db="EMBL/GenBank/DDBJ databases">
        <authorList>
            <person name="Lanie J.A."/>
            <person name="Ng W.-L."/>
            <person name="Kazmierczak K.M."/>
            <person name="Andrzejewski T.M."/>
            <person name="Davidsen T.M."/>
            <person name="Wayne K.J."/>
            <person name="Tettelin H."/>
            <person name="Glass J.I."/>
            <person name="Rusch D."/>
            <person name="Podicherti R."/>
            <person name="Tsui H.-C.T."/>
            <person name="Winkler M.E."/>
        </authorList>
    </citation>
    <scope>NUCLEOTIDE SEQUENCE</scope>
</reference>
<feature type="non-terminal residue" evidence="1">
    <location>
        <position position="155"/>
    </location>
</feature>
<name>A0A382RE02_9ZZZZ</name>
<dbReference type="EMBL" id="UINC01120378">
    <property type="protein sequence ID" value="SVC94821.1"/>
    <property type="molecule type" value="Genomic_DNA"/>
</dbReference>
<sequence length="155" mass="16716">MQLMKTIPHFLCFVFFLLCFPFAWGQLPSARFDSVYPPSAQQGSEVEIKVTGQDLEGVQWLKFSHDALKAEPKKGEDGEISPNEFIVKVAPNAPLGIHKGWIGGGKFGASNYRSFVVGDLSQVEAGAGGVSQEKAFALELGQVALGKALAGKFAW</sequence>
<dbReference type="AlphaFoldDB" id="A0A382RE02"/>
<gene>
    <name evidence="1" type="ORF">METZ01_LOCUS347675</name>
</gene>
<accession>A0A382RE02</accession>